<gene>
    <name evidence="1" type="ORF">PCOR1329_LOCUS11699</name>
</gene>
<keyword evidence="2" id="KW-1185">Reference proteome</keyword>
<sequence>MLLRRCASSQGMGATRFGEAIYGSACCIRSRERALVISASRCGLHEKPTETQKAFVNAGLLTLSPNVRGSVLEAATRNIVRDMYPCAAIEDAVPGLCVNGSQRSQHMAKYDWLMDGRRVECKSARLSWESFSKTWSFTFRGIKAARMGVRAQSAFDELILSFCTPRRLYIYRHDGAYSFSSDGVNTVWRGDVIRLRGPKNEVDWQLALRNILAKLDSSRNGCERLADVPLWDDRISEAIQQASCVKHLAYLGVPLSTLDPTTRALRIHCMMREVDTMLHPKASFTDPELSHCIDGRARGHGQSRHEYAWVRDGLRVQCRSAGMTWDLANKRWYVRFAHMRFHLFDELLLAIWSPAGIFVLQHNMKFGVGTSGSGTALAGHCITIRARCNEHDCVLALQCILQKLDTANCALVAQVIWS</sequence>
<protein>
    <recommendedName>
        <fullName evidence="3">Decapping nuclease</fullName>
    </recommendedName>
</protein>
<organism evidence="1 2">
    <name type="scientific">Prorocentrum cordatum</name>
    <dbReference type="NCBI Taxonomy" id="2364126"/>
    <lineage>
        <taxon>Eukaryota</taxon>
        <taxon>Sar</taxon>
        <taxon>Alveolata</taxon>
        <taxon>Dinophyceae</taxon>
        <taxon>Prorocentrales</taxon>
        <taxon>Prorocentraceae</taxon>
        <taxon>Prorocentrum</taxon>
    </lineage>
</organism>
<proteinExistence type="predicted"/>
<name>A0ABN9QH35_9DINO</name>
<evidence type="ECO:0000313" key="1">
    <source>
        <dbReference type="EMBL" id="CAK0805064.1"/>
    </source>
</evidence>
<dbReference type="Proteomes" id="UP001189429">
    <property type="component" value="Unassembled WGS sequence"/>
</dbReference>
<reference evidence="1" key="1">
    <citation type="submission" date="2023-10" db="EMBL/GenBank/DDBJ databases">
        <authorList>
            <person name="Chen Y."/>
            <person name="Shah S."/>
            <person name="Dougan E. K."/>
            <person name="Thang M."/>
            <person name="Chan C."/>
        </authorList>
    </citation>
    <scope>NUCLEOTIDE SEQUENCE [LARGE SCALE GENOMIC DNA]</scope>
</reference>
<dbReference type="EMBL" id="CAUYUJ010003371">
    <property type="protein sequence ID" value="CAK0805064.1"/>
    <property type="molecule type" value="Genomic_DNA"/>
</dbReference>
<accession>A0ABN9QH35</accession>
<evidence type="ECO:0008006" key="3">
    <source>
        <dbReference type="Google" id="ProtNLM"/>
    </source>
</evidence>
<evidence type="ECO:0000313" key="2">
    <source>
        <dbReference type="Proteomes" id="UP001189429"/>
    </source>
</evidence>
<comment type="caution">
    <text evidence="1">The sequence shown here is derived from an EMBL/GenBank/DDBJ whole genome shotgun (WGS) entry which is preliminary data.</text>
</comment>